<gene>
    <name evidence="8" type="ORF">Ato02nite_053600</name>
</gene>
<feature type="domain" description="Nudix hydrolase" evidence="7">
    <location>
        <begin position="30"/>
        <end position="190"/>
    </location>
</feature>
<dbReference type="AlphaFoldDB" id="A0A919TEE3"/>
<evidence type="ECO:0000313" key="8">
    <source>
        <dbReference type="EMBL" id="GIM93567.1"/>
    </source>
</evidence>
<evidence type="ECO:0000256" key="5">
    <source>
        <dbReference type="ARBA" id="ARBA00022842"/>
    </source>
</evidence>
<evidence type="ECO:0000259" key="7">
    <source>
        <dbReference type="PROSITE" id="PS51462"/>
    </source>
</evidence>
<keyword evidence="5" id="KW-0460">Magnesium</keyword>
<dbReference type="Pfam" id="PF00293">
    <property type="entry name" value="NUDIX"/>
    <property type="match status" value="1"/>
</dbReference>
<reference evidence="8 9" key="1">
    <citation type="submission" date="2021-03" db="EMBL/GenBank/DDBJ databases">
        <title>Whole genome shotgun sequence of Actinoplanes toevensis NBRC 105298.</title>
        <authorList>
            <person name="Komaki H."/>
            <person name="Tamura T."/>
        </authorList>
    </citation>
    <scope>NUCLEOTIDE SEQUENCE [LARGE SCALE GENOMIC DNA]</scope>
    <source>
        <strain evidence="8 9">NBRC 105298</strain>
    </source>
</reference>
<proteinExistence type="predicted"/>
<dbReference type="EMBL" id="BOQN01000067">
    <property type="protein sequence ID" value="GIM93567.1"/>
    <property type="molecule type" value="Genomic_DNA"/>
</dbReference>
<dbReference type="InterPro" id="IPR015797">
    <property type="entry name" value="NUDIX_hydrolase-like_dom_sf"/>
</dbReference>
<evidence type="ECO:0000313" key="9">
    <source>
        <dbReference type="Proteomes" id="UP000677082"/>
    </source>
</evidence>
<comment type="cofactor">
    <cofactor evidence="2">
        <name>Mg(2+)</name>
        <dbReference type="ChEBI" id="CHEBI:18420"/>
    </cofactor>
</comment>
<evidence type="ECO:0000256" key="3">
    <source>
        <dbReference type="ARBA" id="ARBA00022723"/>
    </source>
</evidence>
<sequence>MTDAEPGTLTFPIPEAMVRRAREFRGEPATPRPAATVVLLRPDEDKFQLYVLKRAKTMVFGGLYAFPGGGVDPTDRPETLRTDWASRLGVADEQARAIVGAAARELFEEAGVLLAGPLDEPDRTVSDGTLGGSVTHGREVDDDLVVGDVSAADWEADRAAIAARELTLTEVLQRRGLRLRDDLLFPWARWITPEFEPKRFDTWFFVALLPEGQTARDVSGESEVAAWARAQAAEELPMLPPTLSTVNSFRPYEKIAEVIAASSRRDAATPVMPRVVFREDGSALLHIE</sequence>
<evidence type="ECO:0000256" key="4">
    <source>
        <dbReference type="ARBA" id="ARBA00022801"/>
    </source>
</evidence>
<name>A0A919TEE3_9ACTN</name>
<dbReference type="Proteomes" id="UP000677082">
    <property type="component" value="Unassembled WGS sequence"/>
</dbReference>
<dbReference type="PANTHER" id="PTHR12318:SF0">
    <property type="entry name" value="ACYL-COENZYME A DIPHOSPHATASE NUDT19"/>
    <property type="match status" value="1"/>
</dbReference>
<dbReference type="SUPFAM" id="SSF55811">
    <property type="entry name" value="Nudix"/>
    <property type="match status" value="1"/>
</dbReference>
<evidence type="ECO:0000256" key="6">
    <source>
        <dbReference type="ARBA" id="ARBA00023211"/>
    </source>
</evidence>
<dbReference type="GO" id="GO:0046872">
    <property type="term" value="F:metal ion binding"/>
    <property type="evidence" value="ECO:0007669"/>
    <property type="project" value="UniProtKB-KW"/>
</dbReference>
<dbReference type="CDD" id="cd18870">
    <property type="entry name" value="NUDIX_AcylCoAdiphos_Nudt19"/>
    <property type="match status" value="1"/>
</dbReference>
<dbReference type="GO" id="GO:0016818">
    <property type="term" value="F:hydrolase activity, acting on acid anhydrides, in phosphorus-containing anhydrides"/>
    <property type="evidence" value="ECO:0007669"/>
    <property type="project" value="InterPro"/>
</dbReference>
<evidence type="ECO:0000256" key="2">
    <source>
        <dbReference type="ARBA" id="ARBA00001946"/>
    </source>
</evidence>
<dbReference type="InterPro" id="IPR039121">
    <property type="entry name" value="NUDT19"/>
</dbReference>
<comment type="cofactor">
    <cofactor evidence="1">
        <name>Mn(2+)</name>
        <dbReference type="ChEBI" id="CHEBI:29035"/>
    </cofactor>
</comment>
<keyword evidence="3" id="KW-0479">Metal-binding</keyword>
<dbReference type="Gene3D" id="3.90.79.10">
    <property type="entry name" value="Nucleoside Triphosphate Pyrophosphohydrolase"/>
    <property type="match status" value="1"/>
</dbReference>
<protein>
    <recommendedName>
        <fullName evidence="7">Nudix hydrolase domain-containing protein</fullName>
    </recommendedName>
</protein>
<dbReference type="PANTHER" id="PTHR12318">
    <property type="entry name" value="TESTOSTERONE-REGULATED PROTEIN RP2"/>
    <property type="match status" value="1"/>
</dbReference>
<keyword evidence="4" id="KW-0378">Hydrolase</keyword>
<comment type="caution">
    <text evidence="8">The sequence shown here is derived from an EMBL/GenBank/DDBJ whole genome shotgun (WGS) entry which is preliminary data.</text>
</comment>
<accession>A0A919TEE3</accession>
<dbReference type="InterPro" id="IPR000086">
    <property type="entry name" value="NUDIX_hydrolase_dom"/>
</dbReference>
<dbReference type="PROSITE" id="PS51462">
    <property type="entry name" value="NUDIX"/>
    <property type="match status" value="1"/>
</dbReference>
<evidence type="ECO:0000256" key="1">
    <source>
        <dbReference type="ARBA" id="ARBA00001936"/>
    </source>
</evidence>
<keyword evidence="6" id="KW-0464">Manganese</keyword>
<keyword evidence="9" id="KW-1185">Reference proteome</keyword>
<organism evidence="8 9">
    <name type="scientific">Paractinoplanes toevensis</name>
    <dbReference type="NCBI Taxonomy" id="571911"/>
    <lineage>
        <taxon>Bacteria</taxon>
        <taxon>Bacillati</taxon>
        <taxon>Actinomycetota</taxon>
        <taxon>Actinomycetes</taxon>
        <taxon>Micromonosporales</taxon>
        <taxon>Micromonosporaceae</taxon>
        <taxon>Paractinoplanes</taxon>
    </lineage>
</organism>